<protein>
    <submittedName>
        <fullName evidence="2">Uncharacterized protein</fullName>
    </submittedName>
</protein>
<accession>A0ABR1YSC7</accession>
<feature type="region of interest" description="Disordered" evidence="1">
    <location>
        <begin position="65"/>
        <end position="199"/>
    </location>
</feature>
<dbReference type="Proteomes" id="UP001492380">
    <property type="component" value="Unassembled WGS sequence"/>
</dbReference>
<comment type="caution">
    <text evidence="2">The sequence shown here is derived from an EMBL/GenBank/DDBJ whole genome shotgun (WGS) entry which is preliminary data.</text>
</comment>
<reference evidence="2 3" key="1">
    <citation type="submission" date="2024-04" db="EMBL/GenBank/DDBJ databases">
        <title>Phyllosticta paracitricarpa is synonymous to the EU quarantine fungus P. citricarpa based on phylogenomic analyses.</title>
        <authorList>
            <consortium name="Lawrence Berkeley National Laboratory"/>
            <person name="Van Ingen-Buijs V.A."/>
            <person name="Van Westerhoven A.C."/>
            <person name="Haridas S."/>
            <person name="Skiadas P."/>
            <person name="Martin F."/>
            <person name="Groenewald J.Z."/>
            <person name="Crous P.W."/>
            <person name="Seidl M.F."/>
        </authorList>
    </citation>
    <scope>NUCLEOTIDE SEQUENCE [LARGE SCALE GENOMIC DNA]</scope>
    <source>
        <strain evidence="2 3">CBS 123374</strain>
    </source>
</reference>
<evidence type="ECO:0000313" key="3">
    <source>
        <dbReference type="Proteomes" id="UP001492380"/>
    </source>
</evidence>
<dbReference type="EMBL" id="JBBWRZ010000004">
    <property type="protein sequence ID" value="KAK8237749.1"/>
    <property type="molecule type" value="Genomic_DNA"/>
</dbReference>
<keyword evidence="3" id="KW-1185">Reference proteome</keyword>
<evidence type="ECO:0000313" key="2">
    <source>
        <dbReference type="EMBL" id="KAK8237749.1"/>
    </source>
</evidence>
<evidence type="ECO:0000256" key="1">
    <source>
        <dbReference type="SAM" id="MobiDB-lite"/>
    </source>
</evidence>
<proteinExistence type="predicted"/>
<feature type="compositionally biased region" description="Basic and acidic residues" evidence="1">
    <location>
        <begin position="106"/>
        <end position="115"/>
    </location>
</feature>
<name>A0ABR1YSC7_9PEZI</name>
<gene>
    <name evidence="2" type="ORF">HDK90DRAFT_202926</name>
</gene>
<organism evidence="2 3">
    <name type="scientific">Phyllosticta capitalensis</name>
    <dbReference type="NCBI Taxonomy" id="121624"/>
    <lineage>
        <taxon>Eukaryota</taxon>
        <taxon>Fungi</taxon>
        <taxon>Dikarya</taxon>
        <taxon>Ascomycota</taxon>
        <taxon>Pezizomycotina</taxon>
        <taxon>Dothideomycetes</taxon>
        <taxon>Dothideomycetes incertae sedis</taxon>
        <taxon>Botryosphaeriales</taxon>
        <taxon>Phyllostictaceae</taxon>
        <taxon>Phyllosticta</taxon>
    </lineage>
</organism>
<sequence>MVMNWNSDADAKLLVGIVNYTDFKLNKETLAKLNEWMGPDCVGQSISQRLIKLKKKFYEEHPELIGANVSGNGPKTPKSGTKRKVVDDDEEETVTPTPKKRGGRPKKADAVKTENGEGAGEDAAAPATLTPKKRGRPKKAELAKDNDVVKQEPGSEVESKADSVMQGSNVADQLLAAAEAGDSSDKEDKLPLPDSDDEA</sequence>
<feature type="compositionally biased region" description="Basic and acidic residues" evidence="1">
    <location>
        <begin position="138"/>
        <end position="150"/>
    </location>
</feature>